<evidence type="ECO:0000256" key="2">
    <source>
        <dbReference type="ARBA" id="ARBA00011245"/>
    </source>
</evidence>
<evidence type="ECO:0000256" key="6">
    <source>
        <dbReference type="ARBA" id="ARBA00023002"/>
    </source>
</evidence>
<dbReference type="EC" id="1.11.1.24" evidence="3"/>
<comment type="similarity">
    <text evidence="10">Belongs to the peroxiredoxin family. BCP/PrxQ subfamily.</text>
</comment>
<comment type="caution">
    <text evidence="15">The sequence shown here is derived from an EMBL/GenBank/DDBJ whole genome shotgun (WGS) entry which is preliminary data.</text>
</comment>
<feature type="active site" description="Cysteine sulfenic acid (-SOH) intermediate; for peroxidase activity" evidence="13">
    <location>
        <position position="48"/>
    </location>
</feature>
<name>A0A2T4VXA4_9HYPH</name>
<comment type="catalytic activity">
    <reaction evidence="12">
        <text>a hydroperoxide + [thioredoxin]-dithiol = an alcohol + [thioredoxin]-disulfide + H2O</text>
        <dbReference type="Rhea" id="RHEA:62620"/>
        <dbReference type="Rhea" id="RHEA-COMP:10698"/>
        <dbReference type="Rhea" id="RHEA-COMP:10700"/>
        <dbReference type="ChEBI" id="CHEBI:15377"/>
        <dbReference type="ChEBI" id="CHEBI:29950"/>
        <dbReference type="ChEBI" id="CHEBI:30879"/>
        <dbReference type="ChEBI" id="CHEBI:35924"/>
        <dbReference type="ChEBI" id="CHEBI:50058"/>
        <dbReference type="EC" id="1.11.1.24"/>
    </reaction>
</comment>
<dbReference type="InterPro" id="IPR036249">
    <property type="entry name" value="Thioredoxin-like_sf"/>
</dbReference>
<dbReference type="Proteomes" id="UP000240811">
    <property type="component" value="Unassembled WGS sequence"/>
</dbReference>
<organism evidence="15 16">
    <name type="scientific">Candidatus Liberibacter europaeus</name>
    <dbReference type="NCBI Taxonomy" id="744859"/>
    <lineage>
        <taxon>Bacteria</taxon>
        <taxon>Pseudomonadati</taxon>
        <taxon>Pseudomonadota</taxon>
        <taxon>Alphaproteobacteria</taxon>
        <taxon>Hyphomicrobiales</taxon>
        <taxon>Rhizobiaceae</taxon>
        <taxon>Liberibacter</taxon>
    </lineage>
</organism>
<protein>
    <recommendedName>
        <fullName evidence="3">thioredoxin-dependent peroxiredoxin</fullName>
        <ecNumber evidence="3">1.11.1.24</ecNumber>
    </recommendedName>
    <alternativeName>
        <fullName evidence="9">Thioredoxin peroxidase</fullName>
    </alternativeName>
    <alternativeName>
        <fullName evidence="11">Thioredoxin-dependent peroxiredoxin Bcp</fullName>
    </alternativeName>
</protein>
<evidence type="ECO:0000256" key="7">
    <source>
        <dbReference type="ARBA" id="ARBA00023157"/>
    </source>
</evidence>
<evidence type="ECO:0000256" key="4">
    <source>
        <dbReference type="ARBA" id="ARBA00022559"/>
    </source>
</evidence>
<keyword evidence="4 15" id="KW-0575">Peroxidase</keyword>
<dbReference type="GO" id="GO:0008379">
    <property type="term" value="F:thioredoxin peroxidase activity"/>
    <property type="evidence" value="ECO:0007669"/>
    <property type="project" value="TreeGrafter"/>
</dbReference>
<dbReference type="CDD" id="cd03017">
    <property type="entry name" value="PRX_BCP"/>
    <property type="match status" value="1"/>
</dbReference>
<dbReference type="SUPFAM" id="SSF52833">
    <property type="entry name" value="Thioredoxin-like"/>
    <property type="match status" value="1"/>
</dbReference>
<comment type="subunit">
    <text evidence="2">Monomer.</text>
</comment>
<evidence type="ECO:0000259" key="14">
    <source>
        <dbReference type="PROSITE" id="PS51352"/>
    </source>
</evidence>
<keyword evidence="7" id="KW-1015">Disulfide bond</keyword>
<evidence type="ECO:0000256" key="10">
    <source>
        <dbReference type="ARBA" id="ARBA00038489"/>
    </source>
</evidence>
<evidence type="ECO:0000256" key="12">
    <source>
        <dbReference type="ARBA" id="ARBA00049091"/>
    </source>
</evidence>
<comment type="function">
    <text evidence="1">Thiol-specific peroxidase that catalyzes the reduction of hydrogen peroxide and organic hydroperoxides to water and alcohols, respectively. Plays a role in cell protection against oxidative stress by detoxifying peroxides and as sensor of hydrogen peroxide-mediated signaling events.</text>
</comment>
<keyword evidence="5" id="KW-0049">Antioxidant</keyword>
<dbReference type="EMBL" id="PSQJ01000004">
    <property type="protein sequence ID" value="PTL86413.1"/>
    <property type="molecule type" value="Genomic_DNA"/>
</dbReference>
<evidence type="ECO:0000313" key="15">
    <source>
        <dbReference type="EMBL" id="PTL86413.1"/>
    </source>
</evidence>
<reference evidence="16" key="1">
    <citation type="submission" date="2018-02" db="EMBL/GenBank/DDBJ databases">
        <title>Genome sequence of Candidatus Liberibacter europaeus.</title>
        <authorList>
            <person name="Frampton R.A."/>
            <person name="Thompson S.M."/>
            <person name="David C."/>
            <person name="Addison S.M."/>
            <person name="Smith G.R."/>
        </authorList>
    </citation>
    <scope>NUCLEOTIDE SEQUENCE [LARGE SCALE GENOMIC DNA]</scope>
</reference>
<dbReference type="GO" id="GO:0034599">
    <property type="term" value="P:cellular response to oxidative stress"/>
    <property type="evidence" value="ECO:0007669"/>
    <property type="project" value="TreeGrafter"/>
</dbReference>
<evidence type="ECO:0000256" key="9">
    <source>
        <dbReference type="ARBA" id="ARBA00032824"/>
    </source>
</evidence>
<sequence>MTYTPLSAGDQAPDFTLPSTCEKKIALSELKGSKVVLYFYPKDDTSGCTIEAREFSELKNDFDKESTIVIGVSPDSIQSHEKFCKKYDLSIILISDESKISLNAYGVWKEKIMFGRQYMGVERTTFLIDERGIISKIWNKIKVKGHAHEVLNYLRNPS</sequence>
<dbReference type="FunFam" id="3.40.30.10:FF:000007">
    <property type="entry name" value="Thioredoxin-dependent thiol peroxidase"/>
    <property type="match status" value="1"/>
</dbReference>
<dbReference type="PROSITE" id="PS51352">
    <property type="entry name" value="THIOREDOXIN_2"/>
    <property type="match status" value="1"/>
</dbReference>
<evidence type="ECO:0000256" key="1">
    <source>
        <dbReference type="ARBA" id="ARBA00003330"/>
    </source>
</evidence>
<dbReference type="Pfam" id="PF00578">
    <property type="entry name" value="AhpC-TSA"/>
    <property type="match status" value="1"/>
</dbReference>
<proteinExistence type="inferred from homology"/>
<evidence type="ECO:0000256" key="5">
    <source>
        <dbReference type="ARBA" id="ARBA00022862"/>
    </source>
</evidence>
<dbReference type="Gene3D" id="3.40.30.10">
    <property type="entry name" value="Glutaredoxin"/>
    <property type="match status" value="1"/>
</dbReference>
<evidence type="ECO:0000256" key="13">
    <source>
        <dbReference type="PIRSR" id="PIRSR000239-1"/>
    </source>
</evidence>
<dbReference type="GO" id="GO:0005737">
    <property type="term" value="C:cytoplasm"/>
    <property type="evidence" value="ECO:0007669"/>
    <property type="project" value="TreeGrafter"/>
</dbReference>
<dbReference type="AlphaFoldDB" id="A0A2T4VXA4"/>
<dbReference type="PANTHER" id="PTHR42801:SF4">
    <property type="entry name" value="AHPC_TSA FAMILY PROTEIN"/>
    <property type="match status" value="1"/>
</dbReference>
<evidence type="ECO:0000313" key="16">
    <source>
        <dbReference type="Proteomes" id="UP000240811"/>
    </source>
</evidence>
<evidence type="ECO:0000256" key="11">
    <source>
        <dbReference type="ARBA" id="ARBA00042639"/>
    </source>
</evidence>
<dbReference type="InterPro" id="IPR013766">
    <property type="entry name" value="Thioredoxin_domain"/>
</dbReference>
<keyword evidence="8" id="KW-0676">Redox-active center</keyword>
<dbReference type="GO" id="GO:0045454">
    <property type="term" value="P:cell redox homeostasis"/>
    <property type="evidence" value="ECO:0007669"/>
    <property type="project" value="TreeGrafter"/>
</dbReference>
<dbReference type="PANTHER" id="PTHR42801">
    <property type="entry name" value="THIOREDOXIN-DEPENDENT PEROXIDE REDUCTASE"/>
    <property type="match status" value="1"/>
</dbReference>
<dbReference type="NCBIfam" id="NF006960">
    <property type="entry name" value="PRK09437.1"/>
    <property type="match status" value="1"/>
</dbReference>
<dbReference type="InterPro" id="IPR024706">
    <property type="entry name" value="Peroxiredoxin_AhpC-typ"/>
</dbReference>
<evidence type="ECO:0000256" key="8">
    <source>
        <dbReference type="ARBA" id="ARBA00023284"/>
    </source>
</evidence>
<accession>A0A2T4VXA4</accession>
<evidence type="ECO:0000256" key="3">
    <source>
        <dbReference type="ARBA" id="ARBA00013017"/>
    </source>
</evidence>
<keyword evidence="6" id="KW-0560">Oxidoreductase</keyword>
<feature type="domain" description="Thioredoxin" evidence="14">
    <location>
        <begin position="6"/>
        <end position="158"/>
    </location>
</feature>
<dbReference type="PIRSF" id="PIRSF000239">
    <property type="entry name" value="AHPC"/>
    <property type="match status" value="1"/>
</dbReference>
<gene>
    <name evidence="15" type="ORF">C4617_04240</name>
</gene>
<dbReference type="InterPro" id="IPR000866">
    <property type="entry name" value="AhpC/TSA"/>
</dbReference>
<dbReference type="InterPro" id="IPR050924">
    <property type="entry name" value="Peroxiredoxin_BCP/PrxQ"/>
</dbReference>